<gene>
    <name evidence="2" type="ORF">A4U43_C07F28890</name>
</gene>
<evidence type="ECO:0000313" key="2">
    <source>
        <dbReference type="EMBL" id="ONK64692.1"/>
    </source>
</evidence>
<evidence type="ECO:0000259" key="1">
    <source>
        <dbReference type="SMART" id="SM00666"/>
    </source>
</evidence>
<dbReference type="Gene3D" id="3.10.20.90">
    <property type="entry name" value="Phosphatidylinositol 3-kinase Catalytic Subunit, Chain A, domain 1"/>
    <property type="match status" value="1"/>
</dbReference>
<accession>A0A5P1EFR2</accession>
<dbReference type="SUPFAM" id="SSF54277">
    <property type="entry name" value="CAD &amp; PB1 domains"/>
    <property type="match status" value="1"/>
</dbReference>
<protein>
    <recommendedName>
        <fullName evidence="1">PB1 domain-containing protein</fullName>
    </recommendedName>
</protein>
<name>A0A5P1EFR2_ASPOF</name>
<dbReference type="Gramene" id="ONK64692">
    <property type="protein sequence ID" value="ONK64692"/>
    <property type="gene ID" value="A4U43_C07F28890"/>
</dbReference>
<feature type="domain" description="PB1" evidence="1">
    <location>
        <begin position="20"/>
        <end position="104"/>
    </location>
</feature>
<dbReference type="SMART" id="SM00666">
    <property type="entry name" value="PB1"/>
    <property type="match status" value="1"/>
</dbReference>
<evidence type="ECO:0000313" key="3">
    <source>
        <dbReference type="Proteomes" id="UP000243459"/>
    </source>
</evidence>
<dbReference type="PANTHER" id="PTHR31066:SF97">
    <property type="entry name" value="OS03G0401100 PROTEIN"/>
    <property type="match status" value="1"/>
</dbReference>
<dbReference type="Proteomes" id="UP000243459">
    <property type="component" value="Chromosome 7"/>
</dbReference>
<dbReference type="OMA" id="NCVREAS"/>
<dbReference type="InterPro" id="IPR000270">
    <property type="entry name" value="PB1_dom"/>
</dbReference>
<reference evidence="3" key="1">
    <citation type="journal article" date="2017" name="Nat. Commun.">
        <title>The asparagus genome sheds light on the origin and evolution of a young Y chromosome.</title>
        <authorList>
            <person name="Harkess A."/>
            <person name="Zhou J."/>
            <person name="Xu C."/>
            <person name="Bowers J.E."/>
            <person name="Van der Hulst R."/>
            <person name="Ayyampalayam S."/>
            <person name="Mercati F."/>
            <person name="Riccardi P."/>
            <person name="McKain M.R."/>
            <person name="Kakrana A."/>
            <person name="Tang H."/>
            <person name="Ray J."/>
            <person name="Groenendijk J."/>
            <person name="Arikit S."/>
            <person name="Mathioni S.M."/>
            <person name="Nakano M."/>
            <person name="Shan H."/>
            <person name="Telgmann-Rauber A."/>
            <person name="Kanno A."/>
            <person name="Yue Z."/>
            <person name="Chen H."/>
            <person name="Li W."/>
            <person name="Chen Y."/>
            <person name="Xu X."/>
            <person name="Zhang Y."/>
            <person name="Luo S."/>
            <person name="Chen H."/>
            <person name="Gao J."/>
            <person name="Mao Z."/>
            <person name="Pires J.C."/>
            <person name="Luo M."/>
            <person name="Kudrna D."/>
            <person name="Wing R.A."/>
            <person name="Meyers B.C."/>
            <person name="Yi K."/>
            <person name="Kong H."/>
            <person name="Lavrijsen P."/>
            <person name="Sunseri F."/>
            <person name="Falavigna A."/>
            <person name="Ye Y."/>
            <person name="Leebens-Mack J.H."/>
            <person name="Chen G."/>
        </authorList>
    </citation>
    <scope>NUCLEOTIDE SEQUENCE [LARGE SCALE GENOMIC DNA]</scope>
    <source>
        <strain evidence="3">cv. DH0086</strain>
    </source>
</reference>
<dbReference type="AlphaFoldDB" id="A0A5P1EFR2"/>
<dbReference type="Pfam" id="PF00564">
    <property type="entry name" value="PB1"/>
    <property type="match status" value="1"/>
</dbReference>
<keyword evidence="3" id="KW-1185">Reference proteome</keyword>
<dbReference type="InterPro" id="IPR053198">
    <property type="entry name" value="Gynoecium_Dev_Regulator"/>
</dbReference>
<dbReference type="PANTHER" id="PTHR31066">
    <property type="entry name" value="OS05G0427100 PROTEIN-RELATED"/>
    <property type="match status" value="1"/>
</dbReference>
<sequence length="145" mass="16278">MGGEEKVKLLCTFGGELVREQGKPFYLGGKTRLVSIDRSSSFRSLISKMAEVSDGDSSSVDVRYQLPDGSLDHRLISVENDDDVRNMIEEFDPNRKISIFLFNRRGSYSDNDDYDYEIAIQEEADDNLHALDSIAANCVREASIS</sequence>
<organism evidence="2 3">
    <name type="scientific">Asparagus officinalis</name>
    <name type="common">Garden asparagus</name>
    <dbReference type="NCBI Taxonomy" id="4686"/>
    <lineage>
        <taxon>Eukaryota</taxon>
        <taxon>Viridiplantae</taxon>
        <taxon>Streptophyta</taxon>
        <taxon>Embryophyta</taxon>
        <taxon>Tracheophyta</taxon>
        <taxon>Spermatophyta</taxon>
        <taxon>Magnoliopsida</taxon>
        <taxon>Liliopsida</taxon>
        <taxon>Asparagales</taxon>
        <taxon>Asparagaceae</taxon>
        <taxon>Asparagoideae</taxon>
        <taxon>Asparagus</taxon>
    </lineage>
</organism>
<proteinExistence type="predicted"/>
<dbReference type="EMBL" id="CM007387">
    <property type="protein sequence ID" value="ONK64692.1"/>
    <property type="molecule type" value="Genomic_DNA"/>
</dbReference>